<proteinExistence type="predicted"/>
<evidence type="ECO:0000313" key="2">
    <source>
        <dbReference type="Proteomes" id="UP000519004"/>
    </source>
</evidence>
<dbReference type="Proteomes" id="UP000519004">
    <property type="component" value="Unassembled WGS sequence"/>
</dbReference>
<reference evidence="1 2" key="1">
    <citation type="submission" date="2020-08" db="EMBL/GenBank/DDBJ databases">
        <title>Genomic Encyclopedia of Type Strains, Phase IV (KMG-IV): sequencing the most valuable type-strain genomes for metagenomic binning, comparative biology and taxonomic classification.</title>
        <authorList>
            <person name="Goeker M."/>
        </authorList>
    </citation>
    <scope>NUCLEOTIDE SEQUENCE [LARGE SCALE GENOMIC DNA]</scope>
    <source>
        <strain evidence="1 2">DSM 25897</strain>
    </source>
</reference>
<evidence type="ECO:0000313" key="1">
    <source>
        <dbReference type="EMBL" id="MBB5016428.1"/>
    </source>
</evidence>
<sequence length="117" mass="12864">MKVQLADGKIRLRLDEAEFARLLDGASVCCRTPLPGAAWVIRADAVDGECFAVEGMPESLAVLLPRAVLLDYRERLPCRDGVAGEVEVAAGQRLNIDFEVDVRDSVRVRGARRRSVE</sequence>
<comment type="caution">
    <text evidence="1">The sequence shown here is derived from an EMBL/GenBank/DDBJ whole genome shotgun (WGS) entry which is preliminary data.</text>
</comment>
<keyword evidence="2" id="KW-1185">Reference proteome</keyword>
<dbReference type="EMBL" id="JACHHX010000019">
    <property type="protein sequence ID" value="MBB5016428.1"/>
    <property type="molecule type" value="Genomic_DNA"/>
</dbReference>
<protein>
    <submittedName>
        <fullName evidence="1">Uncharacterized protein</fullName>
    </submittedName>
</protein>
<dbReference type="RefSeq" id="WP_183949092.1">
    <property type="nucleotide sequence ID" value="NZ_JACHHX010000019.1"/>
</dbReference>
<gene>
    <name evidence="1" type="ORF">HNQ58_002343</name>
</gene>
<accession>A0A7W8DFH2</accession>
<dbReference type="AlphaFoldDB" id="A0A7W8DFH2"/>
<name>A0A7W8DFH2_9GAMM</name>
<organism evidence="1 2">
    <name type="scientific">Rehaibacterium terrae</name>
    <dbReference type="NCBI Taxonomy" id="1341696"/>
    <lineage>
        <taxon>Bacteria</taxon>
        <taxon>Pseudomonadati</taxon>
        <taxon>Pseudomonadota</taxon>
        <taxon>Gammaproteobacteria</taxon>
        <taxon>Lysobacterales</taxon>
        <taxon>Lysobacteraceae</taxon>
        <taxon>Rehaibacterium</taxon>
    </lineage>
</organism>